<dbReference type="PANTHER" id="PTHR19447:SF14">
    <property type="entry name" value="OOCYTE-EXPRESSED PROTEIN HOMOLOG"/>
    <property type="match status" value="1"/>
</dbReference>
<dbReference type="PANTHER" id="PTHR19447">
    <property type="entry name" value="OOCYTE-EXPRESSED PROTEIN HOMOLOG-RELATED"/>
    <property type="match status" value="1"/>
</dbReference>
<comment type="subcellular location">
    <subcellularLocation>
        <location evidence="2">Cytoplasm</location>
    </subcellularLocation>
    <subcellularLocation>
        <location evidence="1">Nucleus</location>
    </subcellularLocation>
</comment>
<dbReference type="GO" id="GO:0009880">
    <property type="term" value="P:embryonic pattern specification"/>
    <property type="evidence" value="ECO:0007669"/>
    <property type="project" value="TreeGrafter"/>
</dbReference>
<name>A0AA41NFN2_SCICA</name>
<evidence type="ECO:0000313" key="8">
    <source>
        <dbReference type="EMBL" id="MBZ3889506.1"/>
    </source>
</evidence>
<dbReference type="InterPro" id="IPR031952">
    <property type="entry name" value="MOEP19_KH-like"/>
</dbReference>
<dbReference type="GO" id="GO:0005737">
    <property type="term" value="C:cytoplasm"/>
    <property type="evidence" value="ECO:0007669"/>
    <property type="project" value="UniProtKB-SubCell"/>
</dbReference>
<organism evidence="8 9">
    <name type="scientific">Sciurus carolinensis</name>
    <name type="common">Eastern gray squirrel</name>
    <dbReference type="NCBI Taxonomy" id="30640"/>
    <lineage>
        <taxon>Eukaryota</taxon>
        <taxon>Metazoa</taxon>
        <taxon>Chordata</taxon>
        <taxon>Craniata</taxon>
        <taxon>Vertebrata</taxon>
        <taxon>Euteleostomi</taxon>
        <taxon>Mammalia</taxon>
        <taxon>Eutheria</taxon>
        <taxon>Euarchontoglires</taxon>
        <taxon>Glires</taxon>
        <taxon>Rodentia</taxon>
        <taxon>Sciuromorpha</taxon>
        <taxon>Sciuridae</taxon>
        <taxon>Sciurinae</taxon>
        <taxon>Sciurini</taxon>
        <taxon>Sciurus</taxon>
    </lineage>
</organism>
<dbReference type="AlphaFoldDB" id="A0AA41NFN2"/>
<dbReference type="Pfam" id="PF16005">
    <property type="entry name" value="MOEP19"/>
    <property type="match status" value="1"/>
</dbReference>
<proteinExistence type="inferred from homology"/>
<comment type="caution">
    <text evidence="8">The sequence shown here is derived from an EMBL/GenBank/DDBJ whole genome shotgun (WGS) entry which is preliminary data.</text>
</comment>
<feature type="domain" description="KH-like RNA-binding" evidence="7">
    <location>
        <begin position="39"/>
        <end position="110"/>
    </location>
</feature>
<dbReference type="Proteomes" id="UP001166674">
    <property type="component" value="Unassembled WGS sequence"/>
</dbReference>
<feature type="compositionally biased region" description="Basic and acidic residues" evidence="6">
    <location>
        <begin position="23"/>
        <end position="32"/>
    </location>
</feature>
<dbReference type="EMBL" id="JAATJV010432417">
    <property type="protein sequence ID" value="MBZ3889506.1"/>
    <property type="molecule type" value="Genomic_DNA"/>
</dbReference>
<evidence type="ECO:0000259" key="7">
    <source>
        <dbReference type="Pfam" id="PF16005"/>
    </source>
</evidence>
<gene>
    <name evidence="8" type="ORF">SUZIE_203300</name>
</gene>
<keyword evidence="9" id="KW-1185">Reference proteome</keyword>
<keyword evidence="5" id="KW-0539">Nucleus</keyword>
<evidence type="ECO:0000256" key="5">
    <source>
        <dbReference type="ARBA" id="ARBA00023242"/>
    </source>
</evidence>
<dbReference type="InterPro" id="IPR051778">
    <property type="entry name" value="KHDC1"/>
</dbReference>
<evidence type="ECO:0000313" key="9">
    <source>
        <dbReference type="Proteomes" id="UP001166674"/>
    </source>
</evidence>
<dbReference type="GO" id="GO:0005634">
    <property type="term" value="C:nucleus"/>
    <property type="evidence" value="ECO:0007669"/>
    <property type="project" value="UniProtKB-SubCell"/>
</dbReference>
<dbReference type="GO" id="GO:0003723">
    <property type="term" value="F:RNA binding"/>
    <property type="evidence" value="ECO:0007669"/>
    <property type="project" value="InterPro"/>
</dbReference>
<dbReference type="GO" id="GO:0032991">
    <property type="term" value="C:protein-containing complex"/>
    <property type="evidence" value="ECO:0007669"/>
    <property type="project" value="TreeGrafter"/>
</dbReference>
<evidence type="ECO:0000256" key="6">
    <source>
        <dbReference type="SAM" id="MobiDB-lite"/>
    </source>
</evidence>
<accession>A0AA41NFN2</accession>
<keyword evidence="4" id="KW-0963">Cytoplasm</keyword>
<evidence type="ECO:0000256" key="2">
    <source>
        <dbReference type="ARBA" id="ARBA00004496"/>
    </source>
</evidence>
<feature type="region of interest" description="Disordered" evidence="6">
    <location>
        <begin position="1"/>
        <end position="32"/>
    </location>
</feature>
<sequence>MAGHSGAAEASEPSGGKGMTVHSPEKLLGHPIRTTDSRRPWWFPAQTLSALRCSTWMLGWWMQWFGPGPSIVPQMEWMSQAWLRVDTRDTRNLVEITVFGSPCIWNLVKSIRSPEPDILLLRIW</sequence>
<dbReference type="InterPro" id="IPR036612">
    <property type="entry name" value="KH_dom_type_1_sf"/>
</dbReference>
<comment type="similarity">
    <text evidence="3">Belongs to the KHDC1 family.</text>
</comment>
<evidence type="ECO:0000256" key="4">
    <source>
        <dbReference type="ARBA" id="ARBA00022490"/>
    </source>
</evidence>
<evidence type="ECO:0000256" key="3">
    <source>
        <dbReference type="ARBA" id="ARBA00009081"/>
    </source>
</evidence>
<reference evidence="8" key="1">
    <citation type="submission" date="2020-03" db="EMBL/GenBank/DDBJ databases">
        <title>Studies in the Genomics of Life Span.</title>
        <authorList>
            <person name="Glass D."/>
        </authorList>
    </citation>
    <scope>NUCLEOTIDE SEQUENCE</scope>
    <source>
        <strain evidence="8">SUZIE</strain>
        <tissue evidence="8">Muscle</tissue>
    </source>
</reference>
<dbReference type="Gene3D" id="3.30.1370.10">
    <property type="entry name" value="K Homology domain, type 1"/>
    <property type="match status" value="1"/>
</dbReference>
<dbReference type="GO" id="GO:0035088">
    <property type="term" value="P:establishment or maintenance of apical/basal cell polarity"/>
    <property type="evidence" value="ECO:0007669"/>
    <property type="project" value="TreeGrafter"/>
</dbReference>
<protein>
    <submittedName>
        <fullName evidence="8">Oocyte-expressed protein-like protein</fullName>
    </submittedName>
</protein>
<evidence type="ECO:0000256" key="1">
    <source>
        <dbReference type="ARBA" id="ARBA00004123"/>
    </source>
</evidence>